<dbReference type="FunFam" id="3.10.10.10:FF:000007">
    <property type="entry name" value="Retrovirus-related Pol polyprotein from transposon 17.6-like Protein"/>
    <property type="match status" value="1"/>
</dbReference>
<dbReference type="PANTHER" id="PTHR24559:SF444">
    <property type="entry name" value="REVERSE TRANSCRIPTASE DOMAIN-CONTAINING PROTEIN"/>
    <property type="match status" value="1"/>
</dbReference>
<dbReference type="InterPro" id="IPR002156">
    <property type="entry name" value="RNaseH_domain"/>
</dbReference>
<dbReference type="InterPro" id="IPR000477">
    <property type="entry name" value="RT_dom"/>
</dbReference>
<keyword evidence="7" id="KW-0695">RNA-directed DNA polymerase</keyword>
<evidence type="ECO:0000256" key="1">
    <source>
        <dbReference type="ARBA" id="ARBA00022670"/>
    </source>
</evidence>
<evidence type="ECO:0000313" key="11">
    <source>
        <dbReference type="EMBL" id="CAE05586.1"/>
    </source>
</evidence>
<evidence type="ECO:0000256" key="4">
    <source>
        <dbReference type="ARBA" id="ARBA00022722"/>
    </source>
</evidence>
<evidence type="ECO:0000259" key="9">
    <source>
        <dbReference type="Pfam" id="PF00078"/>
    </source>
</evidence>
<dbReference type="GO" id="GO:0003676">
    <property type="term" value="F:nucleic acid binding"/>
    <property type="evidence" value="ECO:0007669"/>
    <property type="project" value="InterPro"/>
</dbReference>
<dbReference type="GO" id="GO:0008233">
    <property type="term" value="F:peptidase activity"/>
    <property type="evidence" value="ECO:0007669"/>
    <property type="project" value="UniProtKB-KW"/>
</dbReference>
<evidence type="ECO:0000259" key="10">
    <source>
        <dbReference type="Pfam" id="PF13456"/>
    </source>
</evidence>
<dbReference type="InterPro" id="IPR043128">
    <property type="entry name" value="Rev_trsase/Diguanyl_cyclase"/>
</dbReference>
<dbReference type="InterPro" id="IPR036397">
    <property type="entry name" value="RNaseH_sf"/>
</dbReference>
<keyword evidence="2" id="KW-0808">Transferase</keyword>
<accession>Q5CAI4</accession>
<dbReference type="CDD" id="cd00303">
    <property type="entry name" value="retropepsin_like"/>
    <property type="match status" value="1"/>
</dbReference>
<evidence type="ECO:0000256" key="3">
    <source>
        <dbReference type="ARBA" id="ARBA00022695"/>
    </source>
</evidence>
<evidence type="ECO:0000256" key="7">
    <source>
        <dbReference type="ARBA" id="ARBA00022918"/>
    </source>
</evidence>
<dbReference type="GO" id="GO:0006508">
    <property type="term" value="P:proteolysis"/>
    <property type="evidence" value="ECO:0007669"/>
    <property type="project" value="UniProtKB-KW"/>
</dbReference>
<gene>
    <name evidence="11" type="ORF">OSJNBa0032N05.14</name>
</gene>
<dbReference type="GO" id="GO:0006310">
    <property type="term" value="P:DNA recombination"/>
    <property type="evidence" value="ECO:0007669"/>
    <property type="project" value="UniProtKB-KW"/>
</dbReference>
<dbReference type="Pfam" id="PF13456">
    <property type="entry name" value="RVT_3"/>
    <property type="match status" value="1"/>
</dbReference>
<keyword evidence="1" id="KW-0645">Protease</keyword>
<dbReference type="InterPro" id="IPR043502">
    <property type="entry name" value="DNA/RNA_pol_sf"/>
</dbReference>
<dbReference type="SUPFAM" id="SSF56672">
    <property type="entry name" value="DNA/RNA polymerases"/>
    <property type="match status" value="1"/>
</dbReference>
<protein>
    <submittedName>
        <fullName evidence="11">OSJNBa0032N05.14 protein</fullName>
    </submittedName>
</protein>
<dbReference type="PANTHER" id="PTHR24559">
    <property type="entry name" value="TRANSPOSON TY3-I GAG-POL POLYPROTEIN"/>
    <property type="match status" value="1"/>
</dbReference>
<dbReference type="AlphaFoldDB" id="Q5CAI4"/>
<evidence type="ECO:0000256" key="2">
    <source>
        <dbReference type="ARBA" id="ARBA00022679"/>
    </source>
</evidence>
<proteinExistence type="predicted"/>
<keyword evidence="4" id="KW-0540">Nuclease</keyword>
<dbReference type="EMBL" id="AL731594">
    <property type="protein sequence ID" value="CAE05586.1"/>
    <property type="molecule type" value="Genomic_DNA"/>
</dbReference>
<reference evidence="11" key="1">
    <citation type="journal article" date="2002" name="Nature">
        <title>Sequence and analysis of rice chromosome 4.</title>
        <authorList>
            <person name="Feng Q."/>
            <person name="Zhang Y."/>
            <person name="Hao P."/>
            <person name="Wang S."/>
            <person name="Fu G."/>
            <person name="Huang Y."/>
            <person name="Li Y."/>
            <person name="Zhu J."/>
            <person name="Liu Y."/>
            <person name="Hu X."/>
            <person name="Jia P."/>
            <person name="Zhang Y."/>
            <person name="Zhao Q."/>
            <person name="Ying K."/>
            <person name="Yu S."/>
            <person name="Tang Y."/>
            <person name="Weng Q."/>
            <person name="Zhang L."/>
            <person name="Lu Y."/>
            <person name="Mu J."/>
            <person name="Lu Y."/>
            <person name="Zhang L.S."/>
            <person name="Yu Z."/>
            <person name="Fan D."/>
            <person name="Liu X."/>
            <person name="Lu T."/>
            <person name="Li C."/>
            <person name="Wu Y."/>
            <person name="Sun T."/>
            <person name="Lei H."/>
            <person name="Li T."/>
            <person name="Hu H."/>
            <person name="Guan J."/>
            <person name="Wu M."/>
            <person name="Zhang R."/>
            <person name="Zhou B."/>
            <person name="Chen Z."/>
            <person name="Chen L."/>
            <person name="Jin Z."/>
            <person name="Wang R."/>
            <person name="Yin H."/>
            <person name="Cai Z."/>
            <person name="Ren S."/>
            <person name="Lv G."/>
            <person name="Gu W."/>
            <person name="Zhu G."/>
            <person name="Tu Y."/>
            <person name="Jia J."/>
            <person name="Zhang Y."/>
            <person name="Chen J."/>
            <person name="Kang H."/>
            <person name="Chen X."/>
            <person name="Shao C."/>
            <person name="Sun Y."/>
            <person name="Hu Q."/>
            <person name="Zhang X."/>
            <person name="Zhang W."/>
            <person name="Wang L."/>
            <person name="Ding C."/>
            <person name="Sheng H."/>
            <person name="Gu J."/>
            <person name="Chen S."/>
            <person name="Ni L."/>
            <person name="Zhu F."/>
            <person name="Chen W."/>
            <person name="Lan L."/>
            <person name="Lai Y."/>
            <person name="Cheng Z."/>
            <person name="Gu M."/>
            <person name="Jiang J."/>
            <person name="Li J."/>
            <person name="Hong G."/>
            <person name="Xue Y."/>
            <person name="Han B."/>
        </authorList>
    </citation>
    <scope>NUCLEOTIDE SEQUENCE</scope>
</reference>
<dbReference type="Pfam" id="PF00078">
    <property type="entry name" value="RVT_1"/>
    <property type="match status" value="1"/>
</dbReference>
<evidence type="ECO:0000256" key="5">
    <source>
        <dbReference type="ARBA" id="ARBA00022759"/>
    </source>
</evidence>
<dbReference type="InterPro" id="IPR021109">
    <property type="entry name" value="Peptidase_aspartic_dom_sf"/>
</dbReference>
<keyword evidence="6" id="KW-0378">Hydrolase</keyword>
<name>Q5CAI4_ORYSJ</name>
<dbReference type="Gene3D" id="3.10.10.10">
    <property type="entry name" value="HIV Type 1 Reverse Transcriptase, subunit A, domain 1"/>
    <property type="match status" value="1"/>
</dbReference>
<dbReference type="CDD" id="cd01647">
    <property type="entry name" value="RT_LTR"/>
    <property type="match status" value="1"/>
</dbReference>
<evidence type="ECO:0000256" key="8">
    <source>
        <dbReference type="ARBA" id="ARBA00023172"/>
    </source>
</evidence>
<keyword evidence="5" id="KW-0255">Endonuclease</keyword>
<evidence type="ECO:0000256" key="6">
    <source>
        <dbReference type="ARBA" id="ARBA00022801"/>
    </source>
</evidence>
<dbReference type="Gene3D" id="3.30.420.10">
    <property type="entry name" value="Ribonuclease H-like superfamily/Ribonuclease H"/>
    <property type="match status" value="1"/>
</dbReference>
<keyword evidence="8" id="KW-0233">DNA recombination</keyword>
<dbReference type="GO" id="GO:0004523">
    <property type="term" value="F:RNA-DNA hybrid ribonuclease activity"/>
    <property type="evidence" value="ECO:0007669"/>
    <property type="project" value="InterPro"/>
</dbReference>
<dbReference type="InterPro" id="IPR053134">
    <property type="entry name" value="RNA-dir_DNA_polymerase"/>
</dbReference>
<dbReference type="Gene3D" id="2.40.70.10">
    <property type="entry name" value="Acid Proteases"/>
    <property type="match status" value="1"/>
</dbReference>
<sequence>MTWRKFRTDRAGKAVKAVEEVQALRMEFDGQQAGSHQQPIRKKKKMQLRMVHNITSTGEGAPRYLNQQISFGPDDAEGVLFPHQDPLIILAEIVGFEVRRILVDGGSSADVIIAEAYARMGLPTLALTQAPTSLQGFGGEAVQVLGQVQLAVAFGTSDNRREEQILFDVVDIPYNYNTIFGRATLNKFKAISHHNYLKLKMPGLAGVIMVKGLQPSATSKGDLAAINRAVHNVEAEPHVRAKHIPKPASHGKVIKVQVDDADPTRFVSLRGNMGEKEAESILEIDHPKWLANPVLVRKSNGKWRMCVDFTDLNKACPKDDFLLPRIDQLVDLTAGCELTSFLDAYSGYHQIHMNPADIPKTAFITPFGTFCHLRMPFGLRNAGATFASLVYKVLYKQLGRNVETYVDDIVVESHKAFDHASDIQETFDNIRSAGPQSHCAITVYFGRSAPGQGNYWPAQQVGGGIISLRPAFCRPHCHQVPSPSSLRGRMDTGVRPRNRAHRITLGMYSDGSWSHKGAVAAVVLTSLGGVPIRYAARLQFDTTNNTAKYKAVLLGLRKAKALGVRRLLIRTDSKLVASQVDKSFEAKDEGMKRYLEAV</sequence>
<feature type="domain" description="Reverse transcriptase" evidence="9">
    <location>
        <begin position="296"/>
        <end position="434"/>
    </location>
</feature>
<dbReference type="CDD" id="cd09279">
    <property type="entry name" value="RNase_HI_like"/>
    <property type="match status" value="1"/>
</dbReference>
<keyword evidence="3" id="KW-0548">Nucleotidyltransferase</keyword>
<dbReference type="Gene3D" id="3.30.70.270">
    <property type="match status" value="1"/>
</dbReference>
<organism evidence="11">
    <name type="scientific">Oryza sativa subsp. japonica</name>
    <name type="common">Rice</name>
    <dbReference type="NCBI Taxonomy" id="39947"/>
    <lineage>
        <taxon>Eukaryota</taxon>
        <taxon>Viridiplantae</taxon>
        <taxon>Streptophyta</taxon>
        <taxon>Embryophyta</taxon>
        <taxon>Tracheophyta</taxon>
        <taxon>Spermatophyta</taxon>
        <taxon>Magnoliopsida</taxon>
        <taxon>Liliopsida</taxon>
        <taxon>Poales</taxon>
        <taxon>Poaceae</taxon>
        <taxon>BOP clade</taxon>
        <taxon>Oryzoideae</taxon>
        <taxon>Oryzeae</taxon>
        <taxon>Oryzinae</taxon>
        <taxon>Oryza</taxon>
        <taxon>Oryza sativa</taxon>
    </lineage>
</organism>
<feature type="domain" description="RNase H type-1" evidence="10">
    <location>
        <begin position="510"/>
        <end position="596"/>
    </location>
</feature>
<dbReference type="GO" id="GO:0003964">
    <property type="term" value="F:RNA-directed DNA polymerase activity"/>
    <property type="evidence" value="ECO:0007669"/>
    <property type="project" value="UniProtKB-KW"/>
</dbReference>